<dbReference type="EMBL" id="LNOI01000004">
    <property type="protein sequence ID" value="KUY17340.1"/>
    <property type="molecule type" value="Genomic_DNA"/>
</dbReference>
<gene>
    <name evidence="1" type="ORF">ATB95_13350</name>
</gene>
<protein>
    <submittedName>
        <fullName evidence="1">Uncharacterized protein</fullName>
    </submittedName>
</protein>
<proteinExistence type="predicted"/>
<dbReference type="AlphaFoldDB" id="A0ABD4DKT5"/>
<name>A0ABD4DKT5_ELIMR</name>
<comment type="caution">
    <text evidence="1">The sequence shown here is derived from an EMBL/GenBank/DDBJ whole genome shotgun (WGS) entry which is preliminary data.</text>
</comment>
<evidence type="ECO:0000313" key="2">
    <source>
        <dbReference type="Proteomes" id="UP000064412"/>
    </source>
</evidence>
<dbReference type="Proteomes" id="UP000064412">
    <property type="component" value="Unassembled WGS sequence"/>
</dbReference>
<evidence type="ECO:0000313" key="1">
    <source>
        <dbReference type="EMBL" id="KUY17340.1"/>
    </source>
</evidence>
<organism evidence="1 2">
    <name type="scientific">Elizabethkingia miricola</name>
    <name type="common">Chryseobacterium miricola</name>
    <dbReference type="NCBI Taxonomy" id="172045"/>
    <lineage>
        <taxon>Bacteria</taxon>
        <taxon>Pseudomonadati</taxon>
        <taxon>Bacteroidota</taxon>
        <taxon>Flavobacteriia</taxon>
        <taxon>Flavobacteriales</taxon>
        <taxon>Weeksellaceae</taxon>
        <taxon>Elizabethkingia</taxon>
    </lineage>
</organism>
<accession>A0ABD4DKT5</accession>
<reference evidence="1 2" key="1">
    <citation type="submission" date="2015-11" db="EMBL/GenBank/DDBJ databases">
        <authorList>
            <person name="Nicholson A.C."/>
            <person name="Humrighouse B.W."/>
            <person name="Graziano J."/>
            <person name="Lasker B."/>
            <person name="Whitney A.M."/>
            <person name="Mcquiston J.R."/>
        </authorList>
    </citation>
    <scope>NUCLEOTIDE SEQUENCE [LARGE SCALE GENOMIC DNA]</scope>
    <source>
        <strain evidence="1 2">G4071</strain>
    </source>
</reference>
<sequence>MYGKNILFPIVSTLFLQCKKMNLNQILLLYKWILSKESLRSSIMIFQRVKHNLITENKEAFLKEIKIS</sequence>